<dbReference type="PANTHER" id="PTHR43539:SF78">
    <property type="entry name" value="FLAVIN-CONTAINING MONOOXYGENASE"/>
    <property type="match status" value="1"/>
</dbReference>
<protein>
    <submittedName>
        <fullName evidence="3">NAD(P)-binding domain-containing protein</fullName>
    </submittedName>
</protein>
<accession>A0ABZ1TYH2</accession>
<organism evidence="3 4">
    <name type="scientific">Kitasatospora purpeofusca</name>
    <dbReference type="NCBI Taxonomy" id="67352"/>
    <lineage>
        <taxon>Bacteria</taxon>
        <taxon>Bacillati</taxon>
        <taxon>Actinomycetota</taxon>
        <taxon>Actinomycetes</taxon>
        <taxon>Kitasatosporales</taxon>
        <taxon>Streptomycetaceae</taxon>
        <taxon>Kitasatospora</taxon>
    </lineage>
</organism>
<dbReference type="PRINTS" id="PR00469">
    <property type="entry name" value="PNDRDTASEII"/>
</dbReference>
<dbReference type="InterPro" id="IPR050982">
    <property type="entry name" value="Auxin_biosynth/cation_transpt"/>
</dbReference>
<dbReference type="Pfam" id="PF07992">
    <property type="entry name" value="Pyr_redox_2"/>
    <property type="match status" value="1"/>
</dbReference>
<keyword evidence="1" id="KW-0560">Oxidoreductase</keyword>
<dbReference type="InterPro" id="IPR023753">
    <property type="entry name" value="FAD/NAD-binding_dom"/>
</dbReference>
<sequence length="419" mass="43945">MTTPHTVPVAVVGAGPYGLSVAAHLTGRGVPPRVLGVPMESWRTRMPAGMFLKSLPRASSVSDPAGRYRLADFRAASGLPPVGDRYAVPLDEFVRYGEWFQRACVPEVERAAVVGIERARDGFRLTLDTGEVFGARAVVLAGGFPSYARVPAVLRPLVEAGLASHTADHADLAKFGGRRVAVIGAGQSALESATLLHEAGAEPVLVARTGELLFGEPPDFDDPADRPWPVRLAKPGSPLGPGWSFTAFSRATGAFRGLPDATRARLVRTVLGPSGGWWLRERLEGRFPVLTGHELLTAERIGGDGGSGGRSDGGDGGVRLGLRGTTTELAVDHVLAATGYRVDVGRLDYLSPELRGMTARGNGGAPRLSAGFESSVRGLYFTGLSAADTFGPLMRFVCGTGFAARRISRSVAAGPAGSR</sequence>
<dbReference type="InterPro" id="IPR036188">
    <property type="entry name" value="FAD/NAD-bd_sf"/>
</dbReference>
<evidence type="ECO:0000259" key="2">
    <source>
        <dbReference type="Pfam" id="PF07992"/>
    </source>
</evidence>
<dbReference type="EMBL" id="CP108110">
    <property type="protein sequence ID" value="WUQ82844.1"/>
    <property type="molecule type" value="Genomic_DNA"/>
</dbReference>
<dbReference type="Proteomes" id="UP001432222">
    <property type="component" value="Chromosome"/>
</dbReference>
<evidence type="ECO:0000313" key="3">
    <source>
        <dbReference type="EMBL" id="WUQ82844.1"/>
    </source>
</evidence>
<dbReference type="RefSeq" id="WP_328953886.1">
    <property type="nucleotide sequence ID" value="NZ_CP108110.1"/>
</dbReference>
<feature type="domain" description="FAD/NAD(P)-binding" evidence="2">
    <location>
        <begin position="9"/>
        <end position="215"/>
    </location>
</feature>
<dbReference type="SUPFAM" id="SSF51735">
    <property type="entry name" value="NAD(P)-binding Rossmann-fold domains"/>
    <property type="match status" value="1"/>
</dbReference>
<evidence type="ECO:0000256" key="1">
    <source>
        <dbReference type="ARBA" id="ARBA00023002"/>
    </source>
</evidence>
<dbReference type="PANTHER" id="PTHR43539">
    <property type="entry name" value="FLAVIN-BINDING MONOOXYGENASE-LIKE PROTEIN (AFU_ORTHOLOGUE AFUA_4G09220)"/>
    <property type="match status" value="1"/>
</dbReference>
<keyword evidence="4" id="KW-1185">Reference proteome</keyword>
<dbReference type="SUPFAM" id="SSF51905">
    <property type="entry name" value="FAD/NAD(P)-binding domain"/>
    <property type="match status" value="1"/>
</dbReference>
<dbReference type="Gene3D" id="3.50.50.60">
    <property type="entry name" value="FAD/NAD(P)-binding domain"/>
    <property type="match status" value="1"/>
</dbReference>
<proteinExistence type="predicted"/>
<reference evidence="3" key="1">
    <citation type="submission" date="2022-10" db="EMBL/GenBank/DDBJ databases">
        <title>The complete genomes of actinobacterial strains from the NBC collection.</title>
        <authorList>
            <person name="Joergensen T.S."/>
            <person name="Alvarez Arevalo M."/>
            <person name="Sterndorff E.B."/>
            <person name="Faurdal D."/>
            <person name="Vuksanovic O."/>
            <person name="Mourched A.-S."/>
            <person name="Charusanti P."/>
            <person name="Shaw S."/>
            <person name="Blin K."/>
            <person name="Weber T."/>
        </authorList>
    </citation>
    <scope>NUCLEOTIDE SEQUENCE</scope>
    <source>
        <strain evidence="3">NBC_00222</strain>
    </source>
</reference>
<name>A0ABZ1TYH2_9ACTN</name>
<gene>
    <name evidence="3" type="ORF">OHA16_07570</name>
</gene>
<dbReference type="InterPro" id="IPR036291">
    <property type="entry name" value="NAD(P)-bd_dom_sf"/>
</dbReference>
<dbReference type="PRINTS" id="PR00368">
    <property type="entry name" value="FADPNR"/>
</dbReference>
<evidence type="ECO:0000313" key="4">
    <source>
        <dbReference type="Proteomes" id="UP001432222"/>
    </source>
</evidence>